<dbReference type="Proteomes" id="UP000309488">
    <property type="component" value="Unassembled WGS sequence"/>
</dbReference>
<dbReference type="EMBL" id="SWBR01000001">
    <property type="protein sequence ID" value="TKC12039.1"/>
    <property type="molecule type" value="Genomic_DNA"/>
</dbReference>
<protein>
    <submittedName>
        <fullName evidence="1">Uncharacterized protein</fullName>
    </submittedName>
</protein>
<evidence type="ECO:0000313" key="2">
    <source>
        <dbReference type="Proteomes" id="UP000309488"/>
    </source>
</evidence>
<reference evidence="1 2" key="1">
    <citation type="submission" date="2019-04" db="EMBL/GenBank/DDBJ databases">
        <title>Pedobacter sp. RP-3-22 sp. nov., isolated from Arctic soil.</title>
        <authorList>
            <person name="Dahal R.H."/>
            <person name="Kim D.-U."/>
        </authorList>
    </citation>
    <scope>NUCLEOTIDE SEQUENCE [LARGE SCALE GENOMIC DNA]</scope>
    <source>
        <strain evidence="1 2">RP-3-22</strain>
    </source>
</reference>
<dbReference type="AlphaFoldDB" id="A0A4U1CXA9"/>
<accession>A0A4U1CXA9</accession>
<evidence type="ECO:0000313" key="1">
    <source>
        <dbReference type="EMBL" id="TKC12039.1"/>
    </source>
</evidence>
<dbReference type="RefSeq" id="WP_136837952.1">
    <property type="nucleotide sequence ID" value="NZ_SWBR01000001.1"/>
</dbReference>
<sequence length="148" mass="17677">MAIWQYRLFVIPEEEINSYFLNEDYLSEDAFNEIDWWKYKRIDEISLGDLISLLAESKSWSNNIYQLGNIESDCLEILFNKQKILEISIRVDLRNNYNSLIEAICKFGRRNALIFLNYNLKLLSPDEIILKEDISNYNLFDDFITKNQ</sequence>
<organism evidence="1 2">
    <name type="scientific">Pedobacter polaris</name>
    <dbReference type="NCBI Taxonomy" id="2571273"/>
    <lineage>
        <taxon>Bacteria</taxon>
        <taxon>Pseudomonadati</taxon>
        <taxon>Bacteroidota</taxon>
        <taxon>Sphingobacteriia</taxon>
        <taxon>Sphingobacteriales</taxon>
        <taxon>Sphingobacteriaceae</taxon>
        <taxon>Pedobacter</taxon>
    </lineage>
</organism>
<proteinExistence type="predicted"/>
<name>A0A4U1CXA9_9SPHI</name>
<keyword evidence="2" id="KW-1185">Reference proteome</keyword>
<dbReference type="OrthoDB" id="982601at2"/>
<gene>
    <name evidence="1" type="ORF">FA048_00015</name>
</gene>
<comment type="caution">
    <text evidence="1">The sequence shown here is derived from an EMBL/GenBank/DDBJ whole genome shotgun (WGS) entry which is preliminary data.</text>
</comment>